<reference evidence="3" key="2">
    <citation type="submission" date="2023-06" db="EMBL/GenBank/DDBJ databases">
        <authorList>
            <person name="Ma L."/>
            <person name="Liu K.-W."/>
            <person name="Li Z."/>
            <person name="Hsiao Y.-Y."/>
            <person name="Qi Y."/>
            <person name="Fu T."/>
            <person name="Tang G."/>
            <person name="Zhang D."/>
            <person name="Sun W.-H."/>
            <person name="Liu D.-K."/>
            <person name="Li Y."/>
            <person name="Chen G.-Z."/>
            <person name="Liu X.-D."/>
            <person name="Liao X.-Y."/>
            <person name="Jiang Y.-T."/>
            <person name="Yu X."/>
            <person name="Hao Y."/>
            <person name="Huang J."/>
            <person name="Zhao X.-W."/>
            <person name="Ke S."/>
            <person name="Chen Y.-Y."/>
            <person name="Wu W.-L."/>
            <person name="Hsu J.-L."/>
            <person name="Lin Y.-F."/>
            <person name="Huang M.-D."/>
            <person name="Li C.-Y."/>
            <person name="Huang L."/>
            <person name="Wang Z.-W."/>
            <person name="Zhao X."/>
            <person name="Zhong W.-Y."/>
            <person name="Peng D.-H."/>
            <person name="Ahmad S."/>
            <person name="Lan S."/>
            <person name="Zhang J.-S."/>
            <person name="Tsai W.-C."/>
            <person name="Van De Peer Y."/>
            <person name="Liu Z.-J."/>
        </authorList>
    </citation>
    <scope>NUCLEOTIDE SEQUENCE</scope>
    <source>
        <strain evidence="3">CP</strain>
        <tissue evidence="3">Leaves</tissue>
    </source>
</reference>
<feature type="compositionally biased region" description="Basic residues" evidence="1">
    <location>
        <begin position="129"/>
        <end position="138"/>
    </location>
</feature>
<feature type="region of interest" description="Disordered" evidence="1">
    <location>
        <begin position="211"/>
        <end position="236"/>
    </location>
</feature>
<dbReference type="PANTHER" id="PTHR33179">
    <property type="entry name" value="VQ MOTIF-CONTAINING PROTEIN"/>
    <property type="match status" value="1"/>
</dbReference>
<dbReference type="Pfam" id="PF05678">
    <property type="entry name" value="VQ"/>
    <property type="match status" value="1"/>
</dbReference>
<feature type="compositionally biased region" description="Low complexity" evidence="1">
    <location>
        <begin position="300"/>
        <end position="311"/>
    </location>
</feature>
<evidence type="ECO:0000313" key="4">
    <source>
        <dbReference type="Proteomes" id="UP001180020"/>
    </source>
</evidence>
<evidence type="ECO:0000259" key="2">
    <source>
        <dbReference type="Pfam" id="PF05678"/>
    </source>
</evidence>
<accession>A0AAV9ENE4</accession>
<dbReference type="AlphaFoldDB" id="A0AAV9ENE4"/>
<protein>
    <recommendedName>
        <fullName evidence="2">VQ domain-containing protein</fullName>
    </recommendedName>
</protein>
<organism evidence="3 4">
    <name type="scientific">Acorus calamus</name>
    <name type="common">Sweet flag</name>
    <dbReference type="NCBI Taxonomy" id="4465"/>
    <lineage>
        <taxon>Eukaryota</taxon>
        <taxon>Viridiplantae</taxon>
        <taxon>Streptophyta</taxon>
        <taxon>Embryophyta</taxon>
        <taxon>Tracheophyta</taxon>
        <taxon>Spermatophyta</taxon>
        <taxon>Magnoliopsida</taxon>
        <taxon>Liliopsida</taxon>
        <taxon>Acoraceae</taxon>
        <taxon>Acorus</taxon>
    </lineage>
</organism>
<dbReference type="PANTHER" id="PTHR33179:SF4">
    <property type="entry name" value="VQ MOTIF-CONTAINING PROTEIN"/>
    <property type="match status" value="1"/>
</dbReference>
<dbReference type="Proteomes" id="UP001180020">
    <property type="component" value="Unassembled WGS sequence"/>
</dbReference>
<evidence type="ECO:0000256" key="1">
    <source>
        <dbReference type="SAM" id="MobiDB-lite"/>
    </source>
</evidence>
<feature type="domain" description="VQ" evidence="2">
    <location>
        <begin position="139"/>
        <end position="166"/>
    </location>
</feature>
<feature type="region of interest" description="Disordered" evidence="1">
    <location>
        <begin position="1"/>
        <end position="147"/>
    </location>
</feature>
<feature type="compositionally biased region" description="Pro residues" evidence="1">
    <location>
        <begin position="103"/>
        <end position="126"/>
    </location>
</feature>
<comment type="caution">
    <text evidence="3">The sequence shown here is derived from an EMBL/GenBank/DDBJ whole genome shotgun (WGS) entry which is preliminary data.</text>
</comment>
<feature type="compositionally biased region" description="Low complexity" evidence="1">
    <location>
        <begin position="1"/>
        <end position="14"/>
    </location>
</feature>
<feature type="region of interest" description="Disordered" evidence="1">
    <location>
        <begin position="300"/>
        <end position="329"/>
    </location>
</feature>
<feature type="compositionally biased region" description="Low complexity" evidence="1">
    <location>
        <begin position="212"/>
        <end position="233"/>
    </location>
</feature>
<proteinExistence type="predicted"/>
<reference evidence="3" key="1">
    <citation type="journal article" date="2023" name="Nat. Commun.">
        <title>Diploid and tetraploid genomes of Acorus and the evolution of monocots.</title>
        <authorList>
            <person name="Ma L."/>
            <person name="Liu K.W."/>
            <person name="Li Z."/>
            <person name="Hsiao Y.Y."/>
            <person name="Qi Y."/>
            <person name="Fu T."/>
            <person name="Tang G.D."/>
            <person name="Zhang D."/>
            <person name="Sun W.H."/>
            <person name="Liu D.K."/>
            <person name="Li Y."/>
            <person name="Chen G.Z."/>
            <person name="Liu X.D."/>
            <person name="Liao X.Y."/>
            <person name="Jiang Y.T."/>
            <person name="Yu X."/>
            <person name="Hao Y."/>
            <person name="Huang J."/>
            <person name="Zhao X.W."/>
            <person name="Ke S."/>
            <person name="Chen Y.Y."/>
            <person name="Wu W.L."/>
            <person name="Hsu J.L."/>
            <person name="Lin Y.F."/>
            <person name="Huang M.D."/>
            <person name="Li C.Y."/>
            <person name="Huang L."/>
            <person name="Wang Z.W."/>
            <person name="Zhao X."/>
            <person name="Zhong W.Y."/>
            <person name="Peng D.H."/>
            <person name="Ahmad S."/>
            <person name="Lan S."/>
            <person name="Zhang J.S."/>
            <person name="Tsai W.C."/>
            <person name="Van de Peer Y."/>
            <person name="Liu Z.J."/>
        </authorList>
    </citation>
    <scope>NUCLEOTIDE SEQUENCE</scope>
    <source>
        <strain evidence="3">CP</strain>
    </source>
</reference>
<gene>
    <name evidence="3" type="ORF">QJS10_CPA06g02048</name>
</gene>
<keyword evidence="4" id="KW-1185">Reference proteome</keyword>
<dbReference type="InterPro" id="IPR008889">
    <property type="entry name" value="VQ"/>
</dbReference>
<evidence type="ECO:0000313" key="3">
    <source>
        <dbReference type="EMBL" id="KAK1313597.1"/>
    </source>
</evidence>
<name>A0AAV9ENE4_ACOCL</name>
<sequence>MDSGNSGSLQSSSGGDEEYDSRSDSFSAFLGGSGGGGVGPPPPPPSNHHHHLLHNNNNNHNQSTLFDSLYFDPFPRSPPPDPRLYSDPISSTLLSPPTHRPINPLPQPPPPPPPPPPSSAAPPPQPSRNAKKRSRASRRAPTTVLTTDTSNFRAMVQEFTGIPAQPFSAAAAAATVFPRGGRFDLFSAVRSESPFLLRPFAQKAQTIPSSFTATTTTTTSTAAAPTTTANPNSGSNNYQLSWASQNQDLLNMHNQMFTLQSLLQQPNHQNLPVFGSSSSSKSMAEHPPLQQQLKMGDYVAGSSSSAAAAPSEFQPQKAAAEMGSSRVPGEGDIPGSGFFVLDLLGLLL</sequence>
<dbReference type="EMBL" id="JAUJYO010000006">
    <property type="protein sequence ID" value="KAK1313597.1"/>
    <property type="molecule type" value="Genomic_DNA"/>
</dbReference>
<dbReference type="InterPro" id="IPR039609">
    <property type="entry name" value="VQ_15/22"/>
</dbReference>